<dbReference type="Pfam" id="PF25023">
    <property type="entry name" value="TEN_YD-shell"/>
    <property type="match status" value="1"/>
</dbReference>
<proteinExistence type="predicted"/>
<sequence length="458" mass="49134">THKLLIKDHLGSTLAVSEVSSNGTNARITQAFRYDPFGQQYALQASKFEVFTGYMRQGFTGHEMLNNLNVIHMNGRIYDPTLGRFLQADPHIQAPTNSQSYNRYSYVLNNPLSYTDPSGYFFKSLFKKLNKALGDFAPFVGLALMFIPGVGQWAAASMWNAAAIGFVSGGIATGSLRGALIGAFSAAAFQQIGQHFRNASDANLGRLADASSAAEFDQIYNGLHEFGGNMLTSGQIAGQIASHAAAGGVISTLSGGKFGHGFFSAGFTKGAGTPMLSSMGDNAIGATLASAVIGGTASVISGGKFANGARTAAYQTLFNGLGDWFKQQAARYSAAKRYSALNSEINRLDTLYKENPEFLRMEMGLVGGHEFSSEREFRQAYITLRTDMTTEMVESLNTMNNGGEPILWNNVKMKGHVVPDAAGIGLTAWPLLFIGPQTYTYNYSCSNRGCALGELDVE</sequence>
<dbReference type="AlphaFoldDB" id="A0A2A5JK67"/>
<dbReference type="EMBL" id="NKHF01000122">
    <property type="protein sequence ID" value="PCK29601.1"/>
    <property type="molecule type" value="Genomic_DNA"/>
</dbReference>
<evidence type="ECO:0000313" key="4">
    <source>
        <dbReference type="Proteomes" id="UP000228621"/>
    </source>
</evidence>
<organism evidence="3 4">
    <name type="scientific">Pseudoalteromonas piscicida</name>
    <dbReference type="NCBI Taxonomy" id="43662"/>
    <lineage>
        <taxon>Bacteria</taxon>
        <taxon>Pseudomonadati</taxon>
        <taxon>Pseudomonadota</taxon>
        <taxon>Gammaproteobacteria</taxon>
        <taxon>Alteromonadales</taxon>
        <taxon>Pseudoalteromonadaceae</taxon>
        <taxon>Pseudoalteromonas</taxon>
    </lineage>
</organism>
<dbReference type="Gene3D" id="2.180.10.10">
    <property type="entry name" value="RHS repeat-associated core"/>
    <property type="match status" value="1"/>
</dbReference>
<dbReference type="PANTHER" id="PTHR32305:SF17">
    <property type="entry name" value="TRNA NUCLEASE WAPA"/>
    <property type="match status" value="1"/>
</dbReference>
<dbReference type="RefSeq" id="WP_277948947.1">
    <property type="nucleotide sequence ID" value="NZ_NKHF01000122.1"/>
</dbReference>
<name>A0A2A5JK67_PSEO7</name>
<dbReference type="Proteomes" id="UP000228621">
    <property type="component" value="Unassembled WGS sequence"/>
</dbReference>
<evidence type="ECO:0000259" key="2">
    <source>
        <dbReference type="Pfam" id="PF25023"/>
    </source>
</evidence>
<keyword evidence="1" id="KW-0677">Repeat</keyword>
<evidence type="ECO:0000256" key="1">
    <source>
        <dbReference type="ARBA" id="ARBA00022737"/>
    </source>
</evidence>
<gene>
    <name evidence="3" type="ORF">CEX98_21950</name>
</gene>
<feature type="non-terminal residue" evidence="3">
    <location>
        <position position="1"/>
    </location>
</feature>
<dbReference type="InterPro" id="IPR050708">
    <property type="entry name" value="T6SS_VgrG/RHS"/>
</dbReference>
<feature type="domain" description="Teneurin-like YD-shell" evidence="2">
    <location>
        <begin position="6"/>
        <end position="111"/>
    </location>
</feature>
<dbReference type="PANTHER" id="PTHR32305">
    <property type="match status" value="1"/>
</dbReference>
<dbReference type="InterPro" id="IPR022385">
    <property type="entry name" value="Rhs_assc_core"/>
</dbReference>
<dbReference type="InterPro" id="IPR056823">
    <property type="entry name" value="TEN-like_YD-shell"/>
</dbReference>
<comment type="caution">
    <text evidence="3">The sequence shown here is derived from an EMBL/GenBank/DDBJ whole genome shotgun (WGS) entry which is preliminary data.</text>
</comment>
<dbReference type="NCBIfam" id="TIGR03696">
    <property type="entry name" value="Rhs_assc_core"/>
    <property type="match status" value="1"/>
</dbReference>
<accession>A0A2A5JK67</accession>
<keyword evidence="4" id="KW-1185">Reference proteome</keyword>
<reference evidence="4" key="1">
    <citation type="journal article" date="2019" name="Genome Announc.">
        <title>Draft Genome Sequence of Pseudoalteromonas piscicida Strain 36Y ROTHPW, an Hypersaline Seawater Isolate from the South Coast of Sonora, Mexico.</title>
        <authorList>
            <person name="Sanchez-Diaz R."/>
            <person name="Molina-Garza Z.J."/>
            <person name="Cruz-Suarez L.E."/>
            <person name="Selvin J."/>
            <person name="Kiran G.S."/>
            <person name="Ibarra-Gamez J.C."/>
            <person name="Gomez-Gil B."/>
            <person name="Galaviz-Silva L."/>
        </authorList>
    </citation>
    <scope>NUCLEOTIDE SEQUENCE [LARGE SCALE GENOMIC DNA]</scope>
    <source>
        <strain evidence="4">36Y_RITHPW</strain>
    </source>
</reference>
<evidence type="ECO:0000313" key="3">
    <source>
        <dbReference type="EMBL" id="PCK29601.1"/>
    </source>
</evidence>
<protein>
    <recommendedName>
        <fullName evidence="2">Teneurin-like YD-shell domain-containing protein</fullName>
    </recommendedName>
</protein>